<dbReference type="PANTHER" id="PTHR35317:SF23">
    <property type="entry name" value="OS04G0629600 PROTEIN"/>
    <property type="match status" value="1"/>
</dbReference>
<evidence type="ECO:0000313" key="1">
    <source>
        <dbReference type="EMBL" id="KAA0058505.1"/>
    </source>
</evidence>
<dbReference type="EMBL" id="SSTE01006761">
    <property type="protein sequence ID" value="KAA0058505.1"/>
    <property type="molecule type" value="Genomic_DNA"/>
</dbReference>
<reference evidence="3 4" key="1">
    <citation type="submission" date="2019-08" db="EMBL/GenBank/DDBJ databases">
        <title>Draft genome sequences of two oriental melons (Cucumis melo L. var makuwa).</title>
        <authorList>
            <person name="Kwon S.-Y."/>
        </authorList>
    </citation>
    <scope>NUCLEOTIDE SEQUENCE [LARGE SCALE GENOMIC DNA]</scope>
    <source>
        <strain evidence="4">cv. Chang Bougi</strain>
        <strain evidence="3">cv. SW 3</strain>
        <tissue evidence="2">Leaf</tissue>
    </source>
</reference>
<dbReference type="AlphaFoldDB" id="A0A5D3C7D6"/>
<evidence type="ECO:0000313" key="2">
    <source>
        <dbReference type="EMBL" id="TYK07240.1"/>
    </source>
</evidence>
<proteinExistence type="predicted"/>
<dbReference type="Pfam" id="PF14223">
    <property type="entry name" value="Retrotran_gag_2"/>
    <property type="match status" value="1"/>
</dbReference>
<evidence type="ECO:0000313" key="4">
    <source>
        <dbReference type="Proteomes" id="UP000321947"/>
    </source>
</evidence>
<gene>
    <name evidence="2" type="ORF">E5676_scaffold606G001360</name>
    <name evidence="1" type="ORF">E6C27_scaffold132G00980</name>
</gene>
<sequence>MKAFLMSLDMRSRRAVISGWEYPTEKDEVGQTVRKSELKWTKDEDDAAEGNSRALNALFNAVDPNIFKLINTCKSTKASWDILEVAFEGTSKVKISRLQILTSRFEALQMGEDETIIEFNVRVLDIANESDALGEEMSDSKLVRKVLRSLPSKFNMKVTTIEEANDLSKMKLDELFGIEALKSDKYGKGIGCHECEGFGHIQDECATYLKRKKKGLVATFFDEEDYSESDDEEPRMALISICTMNDEVDVQTHDQLESKNLTDDTADRKKTEDQEIILQQQERMQDLVEENQSFLFSMVTLKEELAETKHQFEELLKFARMLTNGTSKLDHILD</sequence>
<name>A0A5D3C7D6_CUCMM</name>
<organism evidence="2 4">
    <name type="scientific">Cucumis melo var. makuwa</name>
    <name type="common">Oriental melon</name>
    <dbReference type="NCBI Taxonomy" id="1194695"/>
    <lineage>
        <taxon>Eukaryota</taxon>
        <taxon>Viridiplantae</taxon>
        <taxon>Streptophyta</taxon>
        <taxon>Embryophyta</taxon>
        <taxon>Tracheophyta</taxon>
        <taxon>Spermatophyta</taxon>
        <taxon>Magnoliopsida</taxon>
        <taxon>eudicotyledons</taxon>
        <taxon>Gunneridae</taxon>
        <taxon>Pentapetalae</taxon>
        <taxon>rosids</taxon>
        <taxon>fabids</taxon>
        <taxon>Cucurbitales</taxon>
        <taxon>Cucurbitaceae</taxon>
        <taxon>Benincaseae</taxon>
        <taxon>Cucumis</taxon>
    </lineage>
</organism>
<evidence type="ECO:0000313" key="3">
    <source>
        <dbReference type="Proteomes" id="UP000321393"/>
    </source>
</evidence>
<dbReference type="EMBL" id="SSTD01013339">
    <property type="protein sequence ID" value="TYK07240.1"/>
    <property type="molecule type" value="Genomic_DNA"/>
</dbReference>
<dbReference type="Proteomes" id="UP000321947">
    <property type="component" value="Unassembled WGS sequence"/>
</dbReference>
<accession>A0A5D3C7D6</accession>
<protein>
    <submittedName>
        <fullName evidence="2">Gag-pol polyprotein</fullName>
    </submittedName>
</protein>
<dbReference type="Proteomes" id="UP000321393">
    <property type="component" value="Unassembled WGS sequence"/>
</dbReference>
<comment type="caution">
    <text evidence="2">The sequence shown here is derived from an EMBL/GenBank/DDBJ whole genome shotgun (WGS) entry which is preliminary data.</text>
</comment>
<dbReference type="OrthoDB" id="781829at2759"/>
<dbReference type="PANTHER" id="PTHR35317">
    <property type="entry name" value="OS04G0629600 PROTEIN"/>
    <property type="match status" value="1"/>
</dbReference>